<evidence type="ECO:0000256" key="5">
    <source>
        <dbReference type="SAM" id="Phobius"/>
    </source>
</evidence>
<reference evidence="7 8" key="1">
    <citation type="submission" date="2016-08" db="EMBL/GenBank/DDBJ databases">
        <title>A Parts List for Fungal Cellulosomes Revealed by Comparative Genomics.</title>
        <authorList>
            <consortium name="DOE Joint Genome Institute"/>
            <person name="Haitjema C.H."/>
            <person name="Gilmore S.P."/>
            <person name="Henske J.K."/>
            <person name="Solomon K.V."/>
            <person name="De Groot R."/>
            <person name="Kuo A."/>
            <person name="Mondo S.J."/>
            <person name="Salamov A.A."/>
            <person name="Labutti K."/>
            <person name="Zhao Z."/>
            <person name="Chiniquy J."/>
            <person name="Barry K."/>
            <person name="Brewer H.M."/>
            <person name="Purvine S.O."/>
            <person name="Wright A.T."/>
            <person name="Boxma B."/>
            <person name="Van Alen T."/>
            <person name="Hackstein J.H."/>
            <person name="Baker S.E."/>
            <person name="Grigoriev I.V."/>
            <person name="O'Malley M.A."/>
        </authorList>
    </citation>
    <scope>NUCLEOTIDE SEQUENCE [LARGE SCALE GENOMIC DNA]</scope>
    <source>
        <strain evidence="7 8">G1</strain>
    </source>
</reference>
<dbReference type="SMART" id="SM00326">
    <property type="entry name" value="SH3"/>
    <property type="match status" value="1"/>
</dbReference>
<evidence type="ECO:0000259" key="6">
    <source>
        <dbReference type="PROSITE" id="PS50002"/>
    </source>
</evidence>
<feature type="domain" description="SH3" evidence="6">
    <location>
        <begin position="415"/>
        <end position="476"/>
    </location>
</feature>
<comment type="caution">
    <text evidence="7">The sequence shown here is derived from an EMBL/GenBank/DDBJ whole genome shotgun (WGS) entry which is preliminary data.</text>
</comment>
<dbReference type="AlphaFoldDB" id="A0A1Y2FE78"/>
<dbReference type="Proteomes" id="UP000193920">
    <property type="component" value="Unassembled WGS sequence"/>
</dbReference>
<dbReference type="EMBL" id="MCOG01000009">
    <property type="protein sequence ID" value="ORY82250.1"/>
    <property type="molecule type" value="Genomic_DNA"/>
</dbReference>
<keyword evidence="5" id="KW-0472">Membrane</keyword>
<dbReference type="PANTHER" id="PTHR46218:SF4">
    <property type="entry name" value="LIM AND SH3 DOMAIN PROTEIN LASP"/>
    <property type="match status" value="1"/>
</dbReference>
<keyword evidence="1 3" id="KW-0728">SH3 domain</keyword>
<feature type="compositionally biased region" description="Acidic residues" evidence="4">
    <location>
        <begin position="400"/>
        <end position="417"/>
    </location>
</feature>
<keyword evidence="5" id="KW-0812">Transmembrane</keyword>
<dbReference type="InterPro" id="IPR036028">
    <property type="entry name" value="SH3-like_dom_sf"/>
</dbReference>
<evidence type="ECO:0000256" key="4">
    <source>
        <dbReference type="SAM" id="MobiDB-lite"/>
    </source>
</evidence>
<keyword evidence="8" id="KW-1185">Reference proteome</keyword>
<dbReference type="InterPro" id="IPR032675">
    <property type="entry name" value="LRR_dom_sf"/>
</dbReference>
<feature type="compositionally biased region" description="Basic and acidic residues" evidence="4">
    <location>
        <begin position="234"/>
        <end position="245"/>
    </location>
</feature>
<proteinExistence type="predicted"/>
<gene>
    <name evidence="7" type="ORF">LY90DRAFT_664107</name>
</gene>
<evidence type="ECO:0000256" key="1">
    <source>
        <dbReference type="ARBA" id="ARBA00022443"/>
    </source>
</evidence>
<evidence type="ECO:0000256" key="2">
    <source>
        <dbReference type="ARBA" id="ARBA00022737"/>
    </source>
</evidence>
<dbReference type="Gene3D" id="2.30.30.40">
    <property type="entry name" value="SH3 Domains"/>
    <property type="match status" value="1"/>
</dbReference>
<feature type="region of interest" description="Disordered" evidence="4">
    <location>
        <begin position="220"/>
        <end position="246"/>
    </location>
</feature>
<evidence type="ECO:0000256" key="3">
    <source>
        <dbReference type="PROSITE-ProRule" id="PRU00192"/>
    </source>
</evidence>
<dbReference type="PANTHER" id="PTHR46218">
    <property type="entry name" value="LASP"/>
    <property type="match status" value="1"/>
</dbReference>
<dbReference type="Pfam" id="PF00018">
    <property type="entry name" value="SH3_1"/>
    <property type="match status" value="1"/>
</dbReference>
<protein>
    <recommendedName>
        <fullName evidence="6">SH3 domain-containing protein</fullName>
    </recommendedName>
</protein>
<dbReference type="OrthoDB" id="2146336at2759"/>
<dbReference type="PROSITE" id="PS50002">
    <property type="entry name" value="SH3"/>
    <property type="match status" value="1"/>
</dbReference>
<feature type="transmembrane region" description="Helical" evidence="5">
    <location>
        <begin position="189"/>
        <end position="211"/>
    </location>
</feature>
<dbReference type="InterPro" id="IPR001452">
    <property type="entry name" value="SH3_domain"/>
</dbReference>
<dbReference type="SUPFAM" id="SSF50044">
    <property type="entry name" value="SH3-domain"/>
    <property type="match status" value="1"/>
</dbReference>
<dbReference type="SUPFAM" id="SSF52058">
    <property type="entry name" value="L domain-like"/>
    <property type="match status" value="1"/>
</dbReference>
<dbReference type="InterPro" id="IPR051759">
    <property type="entry name" value="LIM-SH3_domain_protein"/>
</dbReference>
<name>A0A1Y2FE78_9FUNG</name>
<feature type="region of interest" description="Disordered" evidence="4">
    <location>
        <begin position="371"/>
        <end position="417"/>
    </location>
</feature>
<sequence length="476" mass="52694">MTDCVYFQTIIKELNPSDTNTGDCCGWSMVECDNKGTITKLDFSNYKGIDKKVAFPQTIQFLTNLKEFSIKGQTNINEIYSLPTEHLEKIDLSNSGMSSSIFPTWILDASNIKDLDISNTQITGLPQREVKSSIKSCNFSNTPICGSYQSSPYANFIPDSCKGSCSGGYTPLNSSNGKKPNGEGGGSSIWIFLLIGVAVIAILGALGFLYMKKAKKRDDELSNYDSPRPILPVSKRDNGEEKDNESFEIAVDDNTPSKISEVAPANAAVAAVAVPQAAAVVNHDPNDKKIEEVARNNYASAYGGDAKQNIFNNNRASGSSVKDIYRQHNVSTVSEQEQSYYPHPSIYNTMTTDIDSDDEVSDINQPIIADLKNEKVEQEQPALLRRKSSRKANNIKETPSEEAEDEDEEKESKENEDELYVANWDYAPTLNDELALTAGDVIEIKKKFDDGWSTGYNRRTKQTGIVPLCYLKEYED</sequence>
<keyword evidence="5" id="KW-1133">Transmembrane helix</keyword>
<evidence type="ECO:0000313" key="8">
    <source>
        <dbReference type="Proteomes" id="UP000193920"/>
    </source>
</evidence>
<accession>A0A1Y2FE78</accession>
<dbReference type="STRING" id="1754190.A0A1Y2FE78"/>
<dbReference type="Gene3D" id="3.80.10.10">
    <property type="entry name" value="Ribonuclease Inhibitor"/>
    <property type="match status" value="1"/>
</dbReference>
<organism evidence="7 8">
    <name type="scientific">Neocallimastix californiae</name>
    <dbReference type="NCBI Taxonomy" id="1754190"/>
    <lineage>
        <taxon>Eukaryota</taxon>
        <taxon>Fungi</taxon>
        <taxon>Fungi incertae sedis</taxon>
        <taxon>Chytridiomycota</taxon>
        <taxon>Chytridiomycota incertae sedis</taxon>
        <taxon>Neocallimastigomycetes</taxon>
        <taxon>Neocallimastigales</taxon>
        <taxon>Neocallimastigaceae</taxon>
        <taxon>Neocallimastix</taxon>
    </lineage>
</organism>
<evidence type="ECO:0000313" key="7">
    <source>
        <dbReference type="EMBL" id="ORY82250.1"/>
    </source>
</evidence>
<keyword evidence="2" id="KW-0677">Repeat</keyword>